<keyword evidence="3" id="KW-1185">Reference proteome</keyword>
<dbReference type="AlphaFoldDB" id="A0A1H8F3Q9"/>
<dbReference type="Pfam" id="PF01381">
    <property type="entry name" value="HTH_3"/>
    <property type="match status" value="1"/>
</dbReference>
<dbReference type="InterPro" id="IPR014710">
    <property type="entry name" value="RmlC-like_jellyroll"/>
</dbReference>
<dbReference type="SUPFAM" id="SSF51182">
    <property type="entry name" value="RmlC-like cupins"/>
    <property type="match status" value="1"/>
</dbReference>
<dbReference type="OrthoDB" id="9814751at2"/>
<evidence type="ECO:0000313" key="2">
    <source>
        <dbReference type="EMBL" id="TFB85501.1"/>
    </source>
</evidence>
<protein>
    <submittedName>
        <fullName evidence="2">XRE family transcriptional regulator</fullName>
    </submittedName>
</protein>
<dbReference type="Gene3D" id="1.10.260.40">
    <property type="entry name" value="lambda repressor-like DNA-binding domains"/>
    <property type="match status" value="1"/>
</dbReference>
<dbReference type="InterPro" id="IPR011051">
    <property type="entry name" value="RmlC_Cupin_sf"/>
</dbReference>
<dbReference type="SUPFAM" id="SSF47413">
    <property type="entry name" value="lambda repressor-like DNA-binding domains"/>
    <property type="match status" value="1"/>
</dbReference>
<dbReference type="Proteomes" id="UP000297654">
    <property type="component" value="Unassembled WGS sequence"/>
</dbReference>
<evidence type="ECO:0000256" key="1">
    <source>
        <dbReference type="ARBA" id="ARBA00023125"/>
    </source>
</evidence>
<dbReference type="InterPro" id="IPR013096">
    <property type="entry name" value="Cupin_2"/>
</dbReference>
<organism evidence="2 3">
    <name type="scientific">Cryobacterium luteum</name>
    <dbReference type="NCBI Taxonomy" id="1424661"/>
    <lineage>
        <taxon>Bacteria</taxon>
        <taxon>Bacillati</taxon>
        <taxon>Actinomycetota</taxon>
        <taxon>Actinomycetes</taxon>
        <taxon>Micrococcales</taxon>
        <taxon>Microbacteriaceae</taxon>
        <taxon>Cryobacterium</taxon>
    </lineage>
</organism>
<reference evidence="2 3" key="1">
    <citation type="submission" date="2019-03" db="EMBL/GenBank/DDBJ databases">
        <title>Genomics of glacier-inhabiting Cryobacterium strains.</title>
        <authorList>
            <person name="Liu Q."/>
            <person name="Xin Y.-H."/>
        </authorList>
    </citation>
    <scope>NUCLEOTIDE SEQUENCE [LARGE SCALE GENOMIC DNA]</scope>
    <source>
        <strain evidence="2 3">Hh15</strain>
    </source>
</reference>
<dbReference type="InterPro" id="IPR010982">
    <property type="entry name" value="Lambda_DNA-bd_dom_sf"/>
</dbReference>
<dbReference type="GO" id="GO:0003700">
    <property type="term" value="F:DNA-binding transcription factor activity"/>
    <property type="evidence" value="ECO:0007669"/>
    <property type="project" value="TreeGrafter"/>
</dbReference>
<dbReference type="EMBL" id="SOFF01000041">
    <property type="protein sequence ID" value="TFB85501.1"/>
    <property type="molecule type" value="Genomic_DNA"/>
</dbReference>
<dbReference type="PANTHER" id="PTHR46797:SF1">
    <property type="entry name" value="METHYLPHOSPHONATE SYNTHASE"/>
    <property type="match status" value="1"/>
</dbReference>
<keyword evidence="1" id="KW-0238">DNA-binding</keyword>
<name>A0A1H8F3Q9_9MICO</name>
<accession>A0A1H8F3Q9</accession>
<sequence length="194" mass="20597">MRAIHPTAEGTATPIGAKLRSARTAQGMSLAQVAQTTGLSKGFLSRVERDETSPSVATLVQLCQVLSLPVGALFAEPDVHHVAYADAPRINLGGVHADERLMSPRGEERVQLLRSELDPNAHGGSDLYTINCDVEVLHVVSGSLTVRFAGRTVAVHAGDALTFPGREPHTWQVEDGEPAVVLWVIVPAPWSGSA</sequence>
<dbReference type="GO" id="GO:0005829">
    <property type="term" value="C:cytosol"/>
    <property type="evidence" value="ECO:0007669"/>
    <property type="project" value="TreeGrafter"/>
</dbReference>
<dbReference type="SMART" id="SM00530">
    <property type="entry name" value="HTH_XRE"/>
    <property type="match status" value="1"/>
</dbReference>
<dbReference type="Pfam" id="PF07883">
    <property type="entry name" value="Cupin_2"/>
    <property type="match status" value="1"/>
</dbReference>
<dbReference type="CDD" id="cd02209">
    <property type="entry name" value="cupin_XRE_C"/>
    <property type="match status" value="1"/>
</dbReference>
<dbReference type="PANTHER" id="PTHR46797">
    <property type="entry name" value="HTH-TYPE TRANSCRIPTIONAL REGULATOR"/>
    <property type="match status" value="1"/>
</dbReference>
<gene>
    <name evidence="2" type="ORF">E3O10_15320</name>
</gene>
<dbReference type="InterPro" id="IPR001387">
    <property type="entry name" value="Cro/C1-type_HTH"/>
</dbReference>
<dbReference type="CDD" id="cd00093">
    <property type="entry name" value="HTH_XRE"/>
    <property type="match status" value="1"/>
</dbReference>
<dbReference type="PROSITE" id="PS50943">
    <property type="entry name" value="HTH_CROC1"/>
    <property type="match status" value="1"/>
</dbReference>
<comment type="caution">
    <text evidence="2">The sequence shown here is derived from an EMBL/GenBank/DDBJ whole genome shotgun (WGS) entry which is preliminary data.</text>
</comment>
<dbReference type="STRING" id="1424661.SAMN05216281_105176"/>
<evidence type="ECO:0000313" key="3">
    <source>
        <dbReference type="Proteomes" id="UP000297654"/>
    </source>
</evidence>
<dbReference type="RefSeq" id="WP_092109061.1">
    <property type="nucleotide sequence ID" value="NZ_FOCN01000005.1"/>
</dbReference>
<dbReference type="Gene3D" id="2.60.120.10">
    <property type="entry name" value="Jelly Rolls"/>
    <property type="match status" value="1"/>
</dbReference>
<proteinExistence type="predicted"/>
<dbReference type="InterPro" id="IPR050807">
    <property type="entry name" value="TransReg_Diox_bact_type"/>
</dbReference>
<dbReference type="GO" id="GO:0003677">
    <property type="term" value="F:DNA binding"/>
    <property type="evidence" value="ECO:0007669"/>
    <property type="project" value="UniProtKB-KW"/>
</dbReference>